<dbReference type="GO" id="GO:0042791">
    <property type="term" value="P:5S class rRNA transcription by RNA polymerase III"/>
    <property type="evidence" value="ECO:0007669"/>
    <property type="project" value="TreeGrafter"/>
</dbReference>
<feature type="region of interest" description="Disordered" evidence="6">
    <location>
        <begin position="977"/>
        <end position="1009"/>
    </location>
</feature>
<feature type="region of interest" description="Disordered" evidence="6">
    <location>
        <begin position="1281"/>
        <end position="1301"/>
    </location>
</feature>
<dbReference type="InterPro" id="IPR046488">
    <property type="entry name" value="Sfc3/Tfc3_C"/>
</dbReference>
<proteinExistence type="predicted"/>
<dbReference type="Pfam" id="PF04182">
    <property type="entry name" value="B-block_TFIIIC"/>
    <property type="match status" value="1"/>
</dbReference>
<feature type="region of interest" description="Disordered" evidence="6">
    <location>
        <begin position="1462"/>
        <end position="1508"/>
    </location>
</feature>
<feature type="region of interest" description="Disordered" evidence="6">
    <location>
        <begin position="1161"/>
        <end position="1222"/>
    </location>
</feature>
<dbReference type="eggNOG" id="ENOG502S2X2">
    <property type="taxonomic scope" value="Eukaryota"/>
</dbReference>
<dbReference type="GO" id="GO:0000127">
    <property type="term" value="C:transcription factor TFIIIC complex"/>
    <property type="evidence" value="ECO:0007669"/>
    <property type="project" value="InterPro"/>
</dbReference>
<evidence type="ECO:0000256" key="5">
    <source>
        <dbReference type="ARBA" id="ARBA00023242"/>
    </source>
</evidence>
<feature type="region of interest" description="Disordered" evidence="6">
    <location>
        <begin position="542"/>
        <end position="568"/>
    </location>
</feature>
<dbReference type="PANTHER" id="PTHR15180:SF1">
    <property type="entry name" value="GENERAL TRANSCRIPTION FACTOR 3C POLYPEPTIDE 1"/>
    <property type="match status" value="1"/>
</dbReference>
<protein>
    <submittedName>
        <fullName evidence="9">Uncharacterized protein</fullName>
    </submittedName>
</protein>
<sequence>MEKSLDKLIEHLLGEIALCGPGGATVSELTNFIDDFYYDRRQNGLSSHSISQVVDDAFVASVWRWLGRHPDIYIGKDKEHNNTPLRSLIQPNTPLIDQHATLPRISVSKDRIYQAICGHEPDDKRVFKSEYGLLIVIAAARSDGILQGELGRVAGQDKRSVPKRTDALHAKGYIIKETVILRGFKSSRLTLRRFATQEQINKAGSGLSEAPPAVRRERTLRDLLNDVATVFGNAALIESEDLAKRVRMTSQLAQKALVKVLRTLARAGYVKKVKAAVGESAHTGEPKVCFQRLRDFALTDLDLFMDAPFTLDRGLGEIFADLESSSADGASGTSNSDHAAIQWNPDRNVANTFQHAAALAGATGITIASAREAITGLSIKRPVESRLDRLSFASLSAQPQHLRHLALVRSGKSAAGGVQYTHHSLPAFLNELEQGKIDAGQVRGTNALGRGDNTTTTQNISAEPATLDAFGFPIVRDRKLVRDGPKSLTECLRSVPIEDAGNHHDESSDEAPRTGEHTGAQPRAPDTRAVQAAGLPLVSNDVSLAGSPDLIPKRRKYTRKKVDDPDDGVIRGRPRKFLAGTEKFWQYHFWQARLEAEGPQAKKAGTMSHPAGKTIFRNRPKNFDETLVRAREAGLTLPKLAADISEEWVQKTQTVLERQDPGGYVTPSGMHLFTGLRTSQILIVRSNKLQTLDFRECPKVYAYRFMTSMVAHSSQNWRWYPTKPPRHKRAKPLPPPKLDVEHPDELLEAFGKIPRLGVFYSNGEREDDSNSHQQLETLPQVTSEEYRELMAETDVDSEVERREQEEKAKNKSKPPPVPQHDTRGGKAASPTQPYRRSTSSRPAADVAHRQGIPVTTPTADPVNSRRSSFQFKFNHEGISEPFDQSPLQSRPSRQRKLTRKATAWLASEGHAGSVGSPPAISASAVESADEDAPGEKDDRPDAGGSLSEHLVFPSTAASLPPGSSASVFAVSSSSDPARATDATFASPMENSGTPAKSTPSRRPIKRRLSDRFDVSERLPKIRRLDPTSAGTLCRHVILSLFQRSGGVAVQNPSLIRQCCSSLWKEAGGDDLPDLLLIRHTLDSLVNEGQLKRHTFTFRGKGGIMLSRIILFPAAIDPSDLIIQDLKQAIIDADPMEYVPSEWQKHSSLSRDQNVPTLQAESGEGLAQGHPRKAEPLRSPPKKRQRQTRRRSSVTSRSRSGTPSSVPPSPATGFLTLKAGRSSSITSESSVASSADEPSYVGFLTLKVPRLSTLTQVQQFNATLRKPDYLETAPTIAQVPEAPKAIKQRKPRASRSKKNSNLQQIIWKKPTLPESLEAILEEEYAQGSVSRPSESEDETMQFSSLVDTVQAWEERLTEKLTDIKVPWNFINHTAASFHVPSSEAASWYLVEFDLEGRSLEKEAGEPQSWLPFSQVLEKLRLEPGLGSRAVSTSNKRRVTRQDTGSIRKKRRFNFEDVDFGDAGRKRRQRQDDTDYDAVEIATEPQQDRRPSSRKKKGNPPESQHAAMLSKTSNEDLFRIAVSVVVVRTLIGGPDKTINWTIVNRLHPGLQRSALISRWKAIEFSYMTELESMTTALRSEYLEAVQTFEVALVTAANQAESPWDDIFGWALSTLPRFVEEAVLPSSRAMLLTNYNLRYPSQENIRPLLAPHAAHRAFEREEIIASVPFSAPLIQPLSTDKLKVLARPLILATLLTSPFTTRVASLASQRLVALTFDRNAAEQAVAEALVELQSHKILVKNDTAMKRTPALVENGKCAYKLTEKMTEVLEVNRTIHWMTLKEAADYKLSVLDEAFAHGEVVEIPNQGSMTNGQMLAVINLINSEMLTMRPGYGGIKSRYGIAWERVGYQTRQLEAKELGFEVVLEPTDAYPFGDVAEETRGEAPKRCNDASWPLWVDVLDNFLVEVWEKVLAAVVGMTHIRPGIQAGEIKETLGELLTEHEICSVLEWAEAKHFVAKTGGGNGWEALRWWWMCLGRLADWKLDDDGSFPATQDA</sequence>
<feature type="compositionally biased region" description="Basic and acidic residues" evidence="6">
    <location>
        <begin position="798"/>
        <end position="809"/>
    </location>
</feature>
<gene>
    <name evidence="9" type="ORF">HMPREF1541_03630</name>
</gene>
<dbReference type="InParanoid" id="W2S145"/>
<dbReference type="Proteomes" id="UP000030752">
    <property type="component" value="Unassembled WGS sequence"/>
</dbReference>
<dbReference type="VEuPathDB" id="FungiDB:HMPREF1541_03630"/>
<evidence type="ECO:0000313" key="9">
    <source>
        <dbReference type="EMBL" id="ETN41694.1"/>
    </source>
</evidence>
<feature type="compositionally biased region" description="Basic residues" evidence="6">
    <location>
        <begin position="1285"/>
        <end position="1297"/>
    </location>
</feature>
<evidence type="ECO:0000259" key="7">
    <source>
        <dbReference type="Pfam" id="PF04182"/>
    </source>
</evidence>
<evidence type="ECO:0000256" key="1">
    <source>
        <dbReference type="ARBA" id="ARBA00004123"/>
    </source>
</evidence>
<feature type="domain" description="Transcription factor tau subunit sfc3/Tfc3 C-terminal" evidence="8">
    <location>
        <begin position="1507"/>
        <end position="1927"/>
    </location>
</feature>
<dbReference type="GO" id="GO:0005634">
    <property type="term" value="C:nucleus"/>
    <property type="evidence" value="ECO:0007669"/>
    <property type="project" value="UniProtKB-SubCell"/>
</dbReference>
<feature type="region of interest" description="Disordered" evidence="6">
    <location>
        <begin position="761"/>
        <end position="865"/>
    </location>
</feature>
<dbReference type="PANTHER" id="PTHR15180">
    <property type="entry name" value="GENERAL TRANSCRIPTION FACTOR 3C POLYPEPTIDE 1"/>
    <property type="match status" value="1"/>
</dbReference>
<dbReference type="GO" id="GO:0006384">
    <property type="term" value="P:transcription initiation at RNA polymerase III promoter"/>
    <property type="evidence" value="ECO:0007669"/>
    <property type="project" value="InterPro"/>
</dbReference>
<dbReference type="GeneID" id="19970969"/>
<keyword evidence="2" id="KW-0597">Phosphoprotein</keyword>
<feature type="compositionally biased region" description="Basic and acidic residues" evidence="6">
    <location>
        <begin position="500"/>
        <end position="516"/>
    </location>
</feature>
<accession>W2S145</accession>
<organism evidence="9 10">
    <name type="scientific">Cyphellophora europaea (strain CBS 101466)</name>
    <name type="common">Phialophora europaea</name>
    <dbReference type="NCBI Taxonomy" id="1220924"/>
    <lineage>
        <taxon>Eukaryota</taxon>
        <taxon>Fungi</taxon>
        <taxon>Dikarya</taxon>
        <taxon>Ascomycota</taxon>
        <taxon>Pezizomycotina</taxon>
        <taxon>Eurotiomycetes</taxon>
        <taxon>Chaetothyriomycetidae</taxon>
        <taxon>Chaetothyriales</taxon>
        <taxon>Cyphellophoraceae</taxon>
        <taxon>Cyphellophora</taxon>
    </lineage>
</organism>
<name>W2S145_CYPE1</name>
<dbReference type="Pfam" id="PF20222">
    <property type="entry name" value="DUF6581"/>
    <property type="match status" value="1"/>
</dbReference>
<keyword evidence="4" id="KW-0804">Transcription</keyword>
<feature type="compositionally biased region" description="Low complexity" evidence="6">
    <location>
        <begin position="1192"/>
        <end position="1203"/>
    </location>
</feature>
<keyword evidence="10" id="KW-1185">Reference proteome</keyword>
<feature type="compositionally biased region" description="Polar residues" evidence="6">
    <location>
        <begin position="988"/>
        <end position="1000"/>
    </location>
</feature>
<evidence type="ECO:0000259" key="8">
    <source>
        <dbReference type="Pfam" id="PF20222"/>
    </source>
</evidence>
<keyword evidence="3" id="KW-0238">DNA-binding</keyword>
<evidence type="ECO:0000256" key="3">
    <source>
        <dbReference type="ARBA" id="ARBA00023125"/>
    </source>
</evidence>
<dbReference type="EMBL" id="KB822719">
    <property type="protein sequence ID" value="ETN41694.1"/>
    <property type="molecule type" value="Genomic_DNA"/>
</dbReference>
<reference evidence="9 10" key="1">
    <citation type="submission" date="2013-03" db="EMBL/GenBank/DDBJ databases">
        <title>The Genome Sequence of Phialophora europaea CBS 101466.</title>
        <authorList>
            <consortium name="The Broad Institute Genomics Platform"/>
            <person name="Cuomo C."/>
            <person name="de Hoog S."/>
            <person name="Gorbushina A."/>
            <person name="Walker B."/>
            <person name="Young S.K."/>
            <person name="Zeng Q."/>
            <person name="Gargeya S."/>
            <person name="Fitzgerald M."/>
            <person name="Haas B."/>
            <person name="Abouelleil A."/>
            <person name="Allen A.W."/>
            <person name="Alvarado L."/>
            <person name="Arachchi H.M."/>
            <person name="Berlin A.M."/>
            <person name="Chapman S.B."/>
            <person name="Gainer-Dewar J."/>
            <person name="Goldberg J."/>
            <person name="Griggs A."/>
            <person name="Gujja S."/>
            <person name="Hansen M."/>
            <person name="Howarth C."/>
            <person name="Imamovic A."/>
            <person name="Ireland A."/>
            <person name="Larimer J."/>
            <person name="McCowan C."/>
            <person name="Murphy C."/>
            <person name="Pearson M."/>
            <person name="Poon T.W."/>
            <person name="Priest M."/>
            <person name="Roberts A."/>
            <person name="Saif S."/>
            <person name="Shea T."/>
            <person name="Sisk P."/>
            <person name="Sykes S."/>
            <person name="Wortman J."/>
            <person name="Nusbaum C."/>
            <person name="Birren B."/>
        </authorList>
    </citation>
    <scope>NUCLEOTIDE SEQUENCE [LARGE SCALE GENOMIC DNA]</scope>
    <source>
        <strain evidence="9 10">CBS 101466</strain>
    </source>
</reference>
<dbReference type="GO" id="GO:0003677">
    <property type="term" value="F:DNA binding"/>
    <property type="evidence" value="ECO:0007669"/>
    <property type="project" value="UniProtKB-KW"/>
</dbReference>
<feature type="domain" description="B-block binding subunit of TFIIIC" evidence="7">
    <location>
        <begin position="129"/>
        <end position="196"/>
    </location>
</feature>
<dbReference type="InterPro" id="IPR007309">
    <property type="entry name" value="TFIIIC_Bblock-bd"/>
</dbReference>
<evidence type="ECO:0000256" key="2">
    <source>
        <dbReference type="ARBA" id="ARBA00022553"/>
    </source>
</evidence>
<feature type="compositionally biased region" description="Polar residues" evidence="6">
    <location>
        <begin position="771"/>
        <end position="783"/>
    </location>
</feature>
<dbReference type="STRING" id="1220924.W2S145"/>
<dbReference type="HOGENOM" id="CLU_000535_0_0_1"/>
<evidence type="ECO:0000313" key="10">
    <source>
        <dbReference type="Proteomes" id="UP000030752"/>
    </source>
</evidence>
<comment type="subcellular location">
    <subcellularLocation>
        <location evidence="1">Nucleus</location>
    </subcellularLocation>
</comment>
<dbReference type="OrthoDB" id="5403573at2759"/>
<feature type="compositionally biased region" description="Polar residues" evidence="6">
    <location>
        <begin position="829"/>
        <end position="841"/>
    </location>
</feature>
<feature type="region of interest" description="Disordered" evidence="6">
    <location>
        <begin position="877"/>
        <end position="947"/>
    </location>
</feature>
<dbReference type="RefSeq" id="XP_008716203.1">
    <property type="nucleotide sequence ID" value="XM_008717981.1"/>
</dbReference>
<feature type="compositionally biased region" description="Basic residues" evidence="6">
    <location>
        <begin position="1179"/>
        <end position="1191"/>
    </location>
</feature>
<keyword evidence="5" id="KW-0539">Nucleus</keyword>
<feature type="region of interest" description="Disordered" evidence="6">
    <location>
        <begin position="494"/>
        <end position="525"/>
    </location>
</feature>
<dbReference type="InterPro" id="IPR044210">
    <property type="entry name" value="Tfc3-like"/>
</dbReference>
<evidence type="ECO:0000256" key="4">
    <source>
        <dbReference type="ARBA" id="ARBA00023163"/>
    </source>
</evidence>
<evidence type="ECO:0000256" key="6">
    <source>
        <dbReference type="SAM" id="MobiDB-lite"/>
    </source>
</evidence>